<evidence type="ECO:0008006" key="3">
    <source>
        <dbReference type="Google" id="ProtNLM"/>
    </source>
</evidence>
<evidence type="ECO:0000313" key="2">
    <source>
        <dbReference type="Proteomes" id="UP000478837"/>
    </source>
</evidence>
<organism evidence="1 2">
    <name type="scientific">Alteromonas hispanica</name>
    <dbReference type="NCBI Taxonomy" id="315421"/>
    <lineage>
        <taxon>Bacteria</taxon>
        <taxon>Pseudomonadati</taxon>
        <taxon>Pseudomonadota</taxon>
        <taxon>Gammaproteobacteria</taxon>
        <taxon>Alteromonadales</taxon>
        <taxon>Alteromonadaceae</taxon>
        <taxon>Alteromonas/Salinimonas group</taxon>
        <taxon>Alteromonas</taxon>
    </lineage>
</organism>
<name>A0A6L9MQM6_9ALTE</name>
<gene>
    <name evidence="1" type="ORF">GTW09_02320</name>
</gene>
<comment type="caution">
    <text evidence="1">The sequence shown here is derived from an EMBL/GenBank/DDBJ whole genome shotgun (WGS) entry which is preliminary data.</text>
</comment>
<proteinExistence type="predicted"/>
<dbReference type="SUPFAM" id="SSF53850">
    <property type="entry name" value="Periplasmic binding protein-like II"/>
    <property type="match status" value="1"/>
</dbReference>
<dbReference type="AlphaFoldDB" id="A0A6L9MQM6"/>
<reference evidence="1 2" key="1">
    <citation type="submission" date="2020-01" db="EMBL/GenBank/DDBJ databases">
        <title>Genomes of bacteria type strains.</title>
        <authorList>
            <person name="Chen J."/>
            <person name="Zhu S."/>
            <person name="Yang J."/>
        </authorList>
    </citation>
    <scope>NUCLEOTIDE SEQUENCE [LARGE SCALE GENOMIC DNA]</scope>
    <source>
        <strain evidence="1 2">LMG 22958</strain>
    </source>
</reference>
<sequence length="227" mass="25074">MLRRNVAFIFFALILSVSALPLCAKTVDVIAIKYPPFTSSEIEGNGVAFELLEKVLGKKGIVWRATYAPPARAASIIATGDWCASFYPVAEEFDSMSVVLSKSEVTIGLVRKKSLTHEKANSPFKWKTLGSLAGRSVALLRTRQNSPFAQQFFDAGIQVLFVESKEIGIKYVEEGFVDYAISDNISFSQLNKDNLEFSQSSILTTPVTLFMNPTCDWGNLLNELNVN</sequence>
<dbReference type="RefSeq" id="WP_163109736.1">
    <property type="nucleotide sequence ID" value="NZ_JAAAWP010000001.1"/>
</dbReference>
<dbReference type="Proteomes" id="UP000478837">
    <property type="component" value="Unassembled WGS sequence"/>
</dbReference>
<evidence type="ECO:0000313" key="1">
    <source>
        <dbReference type="EMBL" id="NDW20367.1"/>
    </source>
</evidence>
<accession>A0A6L9MQM6</accession>
<protein>
    <recommendedName>
        <fullName evidence="3">Transporter substrate-binding domain-containing protein</fullName>
    </recommendedName>
</protein>
<keyword evidence="2" id="KW-1185">Reference proteome</keyword>
<dbReference type="EMBL" id="JAAAWP010000001">
    <property type="protein sequence ID" value="NDW20367.1"/>
    <property type="molecule type" value="Genomic_DNA"/>
</dbReference>